<proteinExistence type="predicted"/>
<feature type="compositionally biased region" description="Basic and acidic residues" evidence="1">
    <location>
        <begin position="10"/>
        <end position="21"/>
    </location>
</feature>
<feature type="compositionally biased region" description="Low complexity" evidence="1">
    <location>
        <begin position="48"/>
        <end position="58"/>
    </location>
</feature>
<protein>
    <submittedName>
        <fullName evidence="2">Uncharacterized protein</fullName>
    </submittedName>
</protein>
<dbReference type="EMBL" id="BAAAZO010000012">
    <property type="protein sequence ID" value="GAA3633963.1"/>
    <property type="molecule type" value="Genomic_DNA"/>
</dbReference>
<keyword evidence="3" id="KW-1185">Reference proteome</keyword>
<name>A0ABP7AKF2_9ACTN</name>
<evidence type="ECO:0000313" key="3">
    <source>
        <dbReference type="Proteomes" id="UP001501074"/>
    </source>
</evidence>
<reference evidence="3" key="1">
    <citation type="journal article" date="2019" name="Int. J. Syst. Evol. Microbiol.">
        <title>The Global Catalogue of Microorganisms (GCM) 10K type strain sequencing project: providing services to taxonomists for standard genome sequencing and annotation.</title>
        <authorList>
            <consortium name="The Broad Institute Genomics Platform"/>
            <consortium name="The Broad Institute Genome Sequencing Center for Infectious Disease"/>
            <person name="Wu L."/>
            <person name="Ma J."/>
        </authorList>
    </citation>
    <scope>NUCLEOTIDE SEQUENCE [LARGE SCALE GENOMIC DNA]</scope>
    <source>
        <strain evidence="3">JCM 16902</strain>
    </source>
</reference>
<gene>
    <name evidence="2" type="ORF">GCM10022223_60350</name>
</gene>
<evidence type="ECO:0000256" key="1">
    <source>
        <dbReference type="SAM" id="MobiDB-lite"/>
    </source>
</evidence>
<sequence>MDLTSGQTSFRHDHNRFRETENDLPSVLLADRRTTPPYLPPRPDRLSPRLSPRLTTRSMPNKLPLTPGAAPSIARPMDPPSPARLPITGDLRRFGEPFGTYETYVTHAPNGTYGPSRPGVVHPGEIPGRWPRRRPADPRREGRRRITHPAGAGRRPAREIEDSVVFTTRVDPPSTLTEIGRCPEDTPELRAVTADLVLGAGRRPSVWRVAGGPGTACRSRWRTWPGAENGTGHQSPNRTSPSCGWVFSRIMKLTAPI</sequence>
<dbReference type="Proteomes" id="UP001501074">
    <property type="component" value="Unassembled WGS sequence"/>
</dbReference>
<organism evidence="2 3">
    <name type="scientific">Kineosporia mesophila</name>
    <dbReference type="NCBI Taxonomy" id="566012"/>
    <lineage>
        <taxon>Bacteria</taxon>
        <taxon>Bacillati</taxon>
        <taxon>Actinomycetota</taxon>
        <taxon>Actinomycetes</taxon>
        <taxon>Kineosporiales</taxon>
        <taxon>Kineosporiaceae</taxon>
        <taxon>Kineosporia</taxon>
    </lineage>
</organism>
<feature type="region of interest" description="Disordered" evidence="1">
    <location>
        <begin position="1"/>
        <end position="82"/>
    </location>
</feature>
<evidence type="ECO:0000313" key="2">
    <source>
        <dbReference type="EMBL" id="GAA3633963.1"/>
    </source>
</evidence>
<accession>A0ABP7AKF2</accession>
<comment type="caution">
    <text evidence="2">The sequence shown here is derived from an EMBL/GenBank/DDBJ whole genome shotgun (WGS) entry which is preliminary data.</text>
</comment>
<feature type="region of interest" description="Disordered" evidence="1">
    <location>
        <begin position="110"/>
        <end position="158"/>
    </location>
</feature>